<dbReference type="EC" id="2.7.7.65" evidence="3"/>
<feature type="domain" description="EAL" evidence="6">
    <location>
        <begin position="478"/>
        <end position="728"/>
    </location>
</feature>
<evidence type="ECO:0000256" key="1">
    <source>
        <dbReference type="ARBA" id="ARBA00001946"/>
    </source>
</evidence>
<proteinExistence type="predicted"/>
<keyword evidence="5" id="KW-0812">Transmembrane</keyword>
<organism evidence="8 9">
    <name type="scientific">Erwinia sorbitola</name>
    <dbReference type="NCBI Taxonomy" id="2681984"/>
    <lineage>
        <taxon>Bacteria</taxon>
        <taxon>Pseudomonadati</taxon>
        <taxon>Pseudomonadota</taxon>
        <taxon>Gammaproteobacteria</taxon>
        <taxon>Enterobacterales</taxon>
        <taxon>Erwiniaceae</taxon>
        <taxon>Erwinia</taxon>
    </lineage>
</organism>
<keyword evidence="5" id="KW-1133">Transmembrane helix</keyword>
<feature type="transmembrane region" description="Helical" evidence="5">
    <location>
        <begin position="20"/>
        <end position="41"/>
    </location>
</feature>
<gene>
    <name evidence="8" type="ORF">GN242_11695</name>
</gene>
<dbReference type="Proteomes" id="UP000424752">
    <property type="component" value="Chromosome"/>
</dbReference>
<keyword evidence="5" id="KW-0472">Membrane</keyword>
<dbReference type="FunFam" id="3.30.70.270:FF:000001">
    <property type="entry name" value="Diguanylate cyclase domain protein"/>
    <property type="match status" value="1"/>
</dbReference>
<dbReference type="Gene3D" id="3.30.70.270">
    <property type="match status" value="1"/>
</dbReference>
<reference evidence="8 9" key="1">
    <citation type="submission" date="2019-12" db="EMBL/GenBank/DDBJ databases">
        <title>Erwinia sp. nov., isolated from droppings of birds in the Qinghai-Tiebt plateau of China.</title>
        <authorList>
            <person name="Ge Y."/>
        </authorList>
    </citation>
    <scope>NUCLEOTIDE SEQUENCE [LARGE SCALE GENOMIC DNA]</scope>
    <source>
        <strain evidence="8 9">J780</strain>
    </source>
</reference>
<evidence type="ECO:0000256" key="4">
    <source>
        <dbReference type="ARBA" id="ARBA00034247"/>
    </source>
</evidence>
<dbReference type="InterPro" id="IPR029787">
    <property type="entry name" value="Nucleotide_cyclase"/>
</dbReference>
<evidence type="ECO:0000259" key="7">
    <source>
        <dbReference type="PROSITE" id="PS50887"/>
    </source>
</evidence>
<evidence type="ECO:0000259" key="6">
    <source>
        <dbReference type="PROSITE" id="PS50883"/>
    </source>
</evidence>
<dbReference type="PROSITE" id="PS50883">
    <property type="entry name" value="EAL"/>
    <property type="match status" value="1"/>
</dbReference>
<dbReference type="SUPFAM" id="SSF141868">
    <property type="entry name" value="EAL domain-like"/>
    <property type="match status" value="1"/>
</dbReference>
<dbReference type="CDD" id="cd01948">
    <property type="entry name" value="EAL"/>
    <property type="match status" value="1"/>
</dbReference>
<dbReference type="Gene3D" id="3.20.20.450">
    <property type="entry name" value="EAL domain"/>
    <property type="match status" value="1"/>
</dbReference>
<dbReference type="InterPro" id="IPR035919">
    <property type="entry name" value="EAL_sf"/>
</dbReference>
<dbReference type="SMART" id="SM00052">
    <property type="entry name" value="EAL"/>
    <property type="match status" value="1"/>
</dbReference>
<dbReference type="SUPFAM" id="SSF55073">
    <property type="entry name" value="Nucleotide cyclase"/>
    <property type="match status" value="1"/>
</dbReference>
<dbReference type="InterPro" id="IPR052155">
    <property type="entry name" value="Biofilm_reg_signaling"/>
</dbReference>
<dbReference type="Pfam" id="PF00990">
    <property type="entry name" value="GGDEF"/>
    <property type="match status" value="1"/>
</dbReference>
<dbReference type="NCBIfam" id="TIGR00254">
    <property type="entry name" value="GGDEF"/>
    <property type="match status" value="1"/>
</dbReference>
<comment type="cofactor">
    <cofactor evidence="1">
        <name>Mg(2+)</name>
        <dbReference type="ChEBI" id="CHEBI:18420"/>
    </cofactor>
</comment>
<dbReference type="InterPro" id="IPR007892">
    <property type="entry name" value="CHASE4"/>
</dbReference>
<evidence type="ECO:0000256" key="2">
    <source>
        <dbReference type="ARBA" id="ARBA00004665"/>
    </source>
</evidence>
<dbReference type="InterPro" id="IPR001633">
    <property type="entry name" value="EAL_dom"/>
</dbReference>
<dbReference type="Pfam" id="PF05228">
    <property type="entry name" value="CHASE4"/>
    <property type="match status" value="1"/>
</dbReference>
<dbReference type="PROSITE" id="PS50887">
    <property type="entry name" value="GGDEF"/>
    <property type="match status" value="1"/>
</dbReference>
<dbReference type="CDD" id="cd01949">
    <property type="entry name" value="GGDEF"/>
    <property type="match status" value="1"/>
</dbReference>
<feature type="domain" description="GGDEF" evidence="7">
    <location>
        <begin position="336"/>
        <end position="469"/>
    </location>
</feature>
<dbReference type="AlphaFoldDB" id="A0A6I6EGY5"/>
<dbReference type="InterPro" id="IPR043128">
    <property type="entry name" value="Rev_trsase/Diguanyl_cyclase"/>
</dbReference>
<protein>
    <recommendedName>
        <fullName evidence="3">diguanylate cyclase</fullName>
        <ecNumber evidence="3">2.7.7.65</ecNumber>
    </recommendedName>
</protein>
<dbReference type="KEGG" id="erwi:GN242_11695"/>
<dbReference type="InterPro" id="IPR000160">
    <property type="entry name" value="GGDEF_dom"/>
</dbReference>
<evidence type="ECO:0000256" key="5">
    <source>
        <dbReference type="SAM" id="Phobius"/>
    </source>
</evidence>
<accession>A0A6I6EGY5</accession>
<dbReference type="SMART" id="SM00267">
    <property type="entry name" value="GGDEF"/>
    <property type="match status" value="1"/>
</dbReference>
<dbReference type="PANTHER" id="PTHR44757:SF2">
    <property type="entry name" value="BIOFILM ARCHITECTURE MAINTENANCE PROTEIN MBAA"/>
    <property type="match status" value="1"/>
</dbReference>
<comment type="pathway">
    <text evidence="2">Purine metabolism; 3',5'-cyclic di-GMP biosynthesis.</text>
</comment>
<evidence type="ECO:0000313" key="9">
    <source>
        <dbReference type="Proteomes" id="UP000424752"/>
    </source>
</evidence>
<name>A0A6I6EGY5_9GAMM</name>
<dbReference type="GO" id="GO:0052621">
    <property type="term" value="F:diguanylate cyclase activity"/>
    <property type="evidence" value="ECO:0007669"/>
    <property type="project" value="UniProtKB-EC"/>
</dbReference>
<evidence type="ECO:0000313" key="8">
    <source>
        <dbReference type="EMBL" id="QGU87848.1"/>
    </source>
</evidence>
<dbReference type="EMBL" id="CP046509">
    <property type="protein sequence ID" value="QGU87848.1"/>
    <property type="molecule type" value="Genomic_DNA"/>
</dbReference>
<evidence type="ECO:0000256" key="3">
    <source>
        <dbReference type="ARBA" id="ARBA00012528"/>
    </source>
</evidence>
<comment type="catalytic activity">
    <reaction evidence="4">
        <text>2 GTP = 3',3'-c-di-GMP + 2 diphosphate</text>
        <dbReference type="Rhea" id="RHEA:24898"/>
        <dbReference type="ChEBI" id="CHEBI:33019"/>
        <dbReference type="ChEBI" id="CHEBI:37565"/>
        <dbReference type="ChEBI" id="CHEBI:58805"/>
        <dbReference type="EC" id="2.7.7.65"/>
    </reaction>
</comment>
<dbReference type="PANTHER" id="PTHR44757">
    <property type="entry name" value="DIGUANYLATE CYCLASE DGCP"/>
    <property type="match status" value="1"/>
</dbReference>
<feature type="transmembrane region" description="Helical" evidence="5">
    <location>
        <begin position="255"/>
        <end position="278"/>
    </location>
</feature>
<dbReference type="Pfam" id="PF00563">
    <property type="entry name" value="EAL"/>
    <property type="match status" value="1"/>
</dbReference>
<sequence length="730" mass="81657">MIKIMKISDNFRHHFFKEVLIPLIIVLLITFSAGFFTLHWAGVRTNNDETALQQQIVETTLSQALGDMLKQQRSLTQWQPLADRLAQDKPDLQWLNENVGAWLSTMFDHQLIYLLDASGHPVYLWENGRNVPAEQFGHVAFPVRAFMQSLQQQHSLKNGRHDIVGFALIDDGPAIVALGQISGNAADSGQYSMLSIRRMDSGWLASLAQRSLLRDLHFTNTLSREADSGFYPLTSFDGLAIGSLQWQAERPGSRMLHAITPVMLLVSLVIILICIVMMRRLWVSAMHLSDSLLQLGASEAQAQHLAFHDVLTGLPNRALVEERMSQALVRIARQKDKVALLLLDLDRFKTINDTYGHQAGDELIVQVAHRLNGLVRHIDTVGRLGGDEFVIIQKEITSSRDASELCQRIINAMSQPFLLLGNETWVGVSIGVVLAPDDATERMEMMRKADIALYEAKNQGRGKYRMFERSMDESLKTRQQIGADLRHALQTKRDLHVFYQPLMDISGQKVVALEALIRWQHPVHGRISPTELIPVAEDIGLITQLGEWVLREACRVARLWPDLSIAVNVSPLQFRSPGFVERIKAIVNKEQISPTHIELEITEGVLIEDEKTAKGIIDELREAGFRIALDDFGTGYSSLNYLSNFAVDKIKIDRSFTQSLGVTSNSSAIIESVVKLGHAMGLTVTAEGVETHGQMTALARAGCNQLQGYLFSEAVPKEQLDQLINQRHAS</sequence>